<evidence type="ECO:0000256" key="2">
    <source>
        <dbReference type="ARBA" id="ARBA00022729"/>
    </source>
</evidence>
<accession>A0AAQ3KDJ4</accession>
<dbReference type="SUPFAM" id="SSF47699">
    <property type="entry name" value="Bifunctional inhibitor/lipid-transfer protein/seed storage 2S albumin"/>
    <property type="match status" value="1"/>
</dbReference>
<sequence length="170" mass="18065">MISSWCSSSLLLFVCVVGLVAGDDSVQQKCAQTTTKMLPCLDYASGKKDEPPSSCCTVVTDIRKTDPACLCFVIQQAHSGSPGFRSLDLKVDRLVQLPSICKLANSSVSDCPKLLGIPPSSPEYSIFTNISTANIASSGSTPSEAFVHQIYLYGTLAIVLVTATYLSMLS</sequence>
<proteinExistence type="inferred from homology"/>
<feature type="chain" id="PRO_5042847641" evidence="6">
    <location>
        <begin position="23"/>
        <end position="170"/>
    </location>
</feature>
<comment type="similarity">
    <text evidence="1">Belongs to the plant LTP family.</text>
</comment>
<dbReference type="PANTHER" id="PTHR33044">
    <property type="entry name" value="BIFUNCTIONAL INHIBITOR/LIPID-TRANSFER PROTEIN/SEED STORAGE 2S ALBUMIN SUPERFAMILY PROTEIN-RELATED"/>
    <property type="match status" value="1"/>
</dbReference>
<dbReference type="SMART" id="SM00499">
    <property type="entry name" value="AAI"/>
    <property type="match status" value="1"/>
</dbReference>
<evidence type="ECO:0000313" key="8">
    <source>
        <dbReference type="EMBL" id="WOL03731.1"/>
    </source>
</evidence>
<evidence type="ECO:0000313" key="9">
    <source>
        <dbReference type="Proteomes" id="UP001327560"/>
    </source>
</evidence>
<dbReference type="CDD" id="cd00010">
    <property type="entry name" value="AAI_LTSS"/>
    <property type="match status" value="1"/>
</dbReference>
<feature type="domain" description="Bifunctional inhibitor/plant lipid transfer protein/seed storage helical" evidence="7">
    <location>
        <begin position="30"/>
        <end position="111"/>
    </location>
</feature>
<evidence type="ECO:0000256" key="1">
    <source>
        <dbReference type="ARBA" id="ARBA00009748"/>
    </source>
</evidence>
<evidence type="ECO:0000256" key="3">
    <source>
        <dbReference type="ARBA" id="ARBA00023157"/>
    </source>
</evidence>
<keyword evidence="5" id="KW-0812">Transmembrane</keyword>
<protein>
    <submittedName>
        <fullName evidence="8">Non-specific lipid transfer protein GPI-anchored 1-like</fullName>
    </submittedName>
</protein>
<dbReference type="Gene3D" id="1.10.110.10">
    <property type="entry name" value="Plant lipid-transfer and hydrophobic proteins"/>
    <property type="match status" value="1"/>
</dbReference>
<evidence type="ECO:0000256" key="4">
    <source>
        <dbReference type="ARBA" id="ARBA00023180"/>
    </source>
</evidence>
<dbReference type="InterPro" id="IPR043325">
    <property type="entry name" value="LTSS"/>
</dbReference>
<evidence type="ECO:0000256" key="5">
    <source>
        <dbReference type="SAM" id="Phobius"/>
    </source>
</evidence>
<evidence type="ECO:0000259" key="7">
    <source>
        <dbReference type="SMART" id="SM00499"/>
    </source>
</evidence>
<keyword evidence="4" id="KW-0325">Glycoprotein</keyword>
<feature type="transmembrane region" description="Helical" evidence="5">
    <location>
        <begin position="150"/>
        <end position="169"/>
    </location>
</feature>
<reference evidence="8 9" key="1">
    <citation type="submission" date="2023-10" db="EMBL/GenBank/DDBJ databases">
        <title>Chromosome-scale genome assembly provides insights into flower coloration mechanisms of Canna indica.</title>
        <authorList>
            <person name="Li C."/>
        </authorList>
    </citation>
    <scope>NUCLEOTIDE SEQUENCE [LARGE SCALE GENOMIC DNA]</scope>
    <source>
        <tissue evidence="8">Flower</tissue>
    </source>
</reference>
<keyword evidence="2 6" id="KW-0732">Signal</keyword>
<feature type="signal peptide" evidence="6">
    <location>
        <begin position="1"/>
        <end position="22"/>
    </location>
</feature>
<name>A0AAQ3KDJ4_9LILI</name>
<evidence type="ECO:0000256" key="6">
    <source>
        <dbReference type="SAM" id="SignalP"/>
    </source>
</evidence>
<keyword evidence="3" id="KW-1015">Disulfide bond</keyword>
<keyword evidence="9" id="KW-1185">Reference proteome</keyword>
<keyword evidence="5" id="KW-0472">Membrane</keyword>
<dbReference type="Pfam" id="PF14368">
    <property type="entry name" value="LTP_2"/>
    <property type="match status" value="1"/>
</dbReference>
<organism evidence="8 9">
    <name type="scientific">Canna indica</name>
    <name type="common">Indian-shot</name>
    <dbReference type="NCBI Taxonomy" id="4628"/>
    <lineage>
        <taxon>Eukaryota</taxon>
        <taxon>Viridiplantae</taxon>
        <taxon>Streptophyta</taxon>
        <taxon>Embryophyta</taxon>
        <taxon>Tracheophyta</taxon>
        <taxon>Spermatophyta</taxon>
        <taxon>Magnoliopsida</taxon>
        <taxon>Liliopsida</taxon>
        <taxon>Zingiberales</taxon>
        <taxon>Cannaceae</taxon>
        <taxon>Canna</taxon>
    </lineage>
</organism>
<dbReference type="InterPro" id="IPR016140">
    <property type="entry name" value="Bifunc_inhib/LTP/seed_store"/>
</dbReference>
<gene>
    <name evidence="8" type="ORF">Cni_G12451</name>
</gene>
<dbReference type="Proteomes" id="UP001327560">
    <property type="component" value="Chromosome 4"/>
</dbReference>
<dbReference type="EMBL" id="CP136893">
    <property type="protein sequence ID" value="WOL03731.1"/>
    <property type="molecule type" value="Genomic_DNA"/>
</dbReference>
<dbReference type="InterPro" id="IPR036312">
    <property type="entry name" value="Bifun_inhib/LTP/seed_sf"/>
</dbReference>
<dbReference type="AlphaFoldDB" id="A0AAQ3KDJ4"/>
<keyword evidence="5" id="KW-1133">Transmembrane helix</keyword>